<dbReference type="PROSITE" id="PS50975">
    <property type="entry name" value="ATP_GRASP"/>
    <property type="match status" value="1"/>
</dbReference>
<comment type="similarity">
    <text evidence="6 16">In the central section; belongs to the AIR synthase family.</text>
</comment>
<keyword evidence="10 15" id="KW-0547">Nucleotide-binding</keyword>
<dbReference type="EC" id="6.3.4.13" evidence="16"/>
<dbReference type="InterPro" id="IPR020562">
    <property type="entry name" value="PRibGlycinamide_synth_N"/>
</dbReference>
<dbReference type="InterPro" id="IPR000115">
    <property type="entry name" value="PRibGlycinamide_synth"/>
</dbReference>
<protein>
    <recommendedName>
        <fullName evidence="16">Trifunctional purine biosynthetic protein adenosine-3</fullName>
    </recommendedName>
    <domain>
        <recommendedName>
            <fullName evidence="16">Phosphoribosylamine--glycine ligase</fullName>
            <ecNumber evidence="16">6.3.4.13</ecNumber>
        </recommendedName>
        <alternativeName>
            <fullName evidence="16">Glycinamide ribonucleotide synthetase</fullName>
            <shortName evidence="16">GARS</shortName>
        </alternativeName>
        <alternativeName>
            <fullName evidence="16">Phosphoribosylglycinamide synthetase</fullName>
        </alternativeName>
    </domain>
    <domain>
        <recommendedName>
            <fullName evidence="16">Phosphoribosylformylglycinamidine cyclo-ligase</fullName>
            <ecNumber evidence="16">6.3.3.1</ecNumber>
        </recommendedName>
        <alternativeName>
            <fullName evidence="16">AIR synthase</fullName>
            <shortName evidence="16">AIRS</shortName>
        </alternativeName>
        <alternativeName>
            <fullName evidence="16">Phosphoribosyl-aminoimidazole synthetase</fullName>
        </alternativeName>
    </domain>
    <domain>
        <recommendedName>
            <fullName evidence="16">Phosphoribosylglycinamide formyltransferase</fullName>
            <ecNumber evidence="16">2.1.2.2</ecNumber>
        </recommendedName>
        <alternativeName>
            <fullName evidence="16">5'-phosphoribosylglycinamide transformylase</fullName>
        </alternativeName>
        <alternativeName>
            <fullName evidence="16">GAR transformylase</fullName>
            <shortName evidence="16">GART</shortName>
        </alternativeName>
    </domain>
</protein>
<keyword evidence="13 16" id="KW-0464">Manganese</keyword>
<dbReference type="InterPro" id="IPR036921">
    <property type="entry name" value="PurM-like_N_sf"/>
</dbReference>
<evidence type="ECO:0000256" key="1">
    <source>
        <dbReference type="ARBA" id="ARBA00004686"/>
    </source>
</evidence>
<evidence type="ECO:0000256" key="16">
    <source>
        <dbReference type="RuleBase" id="RU363089"/>
    </source>
</evidence>
<dbReference type="CDD" id="cd02196">
    <property type="entry name" value="PurM"/>
    <property type="match status" value="1"/>
</dbReference>
<dbReference type="InterPro" id="IPR001555">
    <property type="entry name" value="GART_AS"/>
</dbReference>
<dbReference type="GO" id="GO:0004637">
    <property type="term" value="F:phosphoribosylamine-glycine ligase activity"/>
    <property type="evidence" value="ECO:0007669"/>
    <property type="project" value="UniProtKB-UniRule"/>
</dbReference>
<dbReference type="GO" id="GO:0004641">
    <property type="term" value="F:phosphoribosylformylglycinamidine cyclo-ligase activity"/>
    <property type="evidence" value="ECO:0007669"/>
    <property type="project" value="UniProtKB-EC"/>
</dbReference>
<dbReference type="Gene3D" id="3.30.1490.20">
    <property type="entry name" value="ATP-grasp fold, A domain"/>
    <property type="match status" value="1"/>
</dbReference>
<dbReference type="HAMAP" id="MF_00741">
    <property type="entry name" value="AIRS"/>
    <property type="match status" value="1"/>
</dbReference>
<comment type="similarity">
    <text evidence="5 16">In the C-terminal section; belongs to the GART family.</text>
</comment>
<dbReference type="SMART" id="SM01209">
    <property type="entry name" value="GARS_A"/>
    <property type="match status" value="1"/>
</dbReference>
<dbReference type="NCBIfam" id="TIGR00878">
    <property type="entry name" value="purM"/>
    <property type="match status" value="1"/>
</dbReference>
<dbReference type="Pfam" id="PF00586">
    <property type="entry name" value="AIRS"/>
    <property type="match status" value="1"/>
</dbReference>
<comment type="similarity">
    <text evidence="4 16">In the N-terminal section; belongs to the GARS family.</text>
</comment>
<dbReference type="EC" id="6.3.3.1" evidence="16"/>
<dbReference type="NCBIfam" id="TIGR00639">
    <property type="entry name" value="PurN"/>
    <property type="match status" value="1"/>
</dbReference>
<evidence type="ECO:0000256" key="10">
    <source>
        <dbReference type="ARBA" id="ARBA00022741"/>
    </source>
</evidence>
<dbReference type="PANTHER" id="PTHR10520:SF12">
    <property type="entry name" value="TRIFUNCTIONAL PURINE BIOSYNTHETIC PROTEIN ADENOSINE-3"/>
    <property type="match status" value="1"/>
</dbReference>
<evidence type="ECO:0000259" key="17">
    <source>
        <dbReference type="PROSITE" id="PS50975"/>
    </source>
</evidence>
<dbReference type="InterPro" id="IPR002376">
    <property type="entry name" value="Formyl_transf_N"/>
</dbReference>
<dbReference type="InterPro" id="IPR004607">
    <property type="entry name" value="GART"/>
</dbReference>
<dbReference type="Pfam" id="PF01071">
    <property type="entry name" value="GARS_A"/>
    <property type="match status" value="1"/>
</dbReference>
<dbReference type="Gene3D" id="3.90.600.10">
    <property type="entry name" value="Phosphoribosylglycinamide synthetase, C-terminal domain"/>
    <property type="match status" value="1"/>
</dbReference>
<dbReference type="GO" id="GO:0006189">
    <property type="term" value="P:'de novo' IMP biosynthetic process"/>
    <property type="evidence" value="ECO:0007669"/>
    <property type="project" value="UniProtKB-UniRule"/>
</dbReference>
<evidence type="ECO:0000256" key="8">
    <source>
        <dbReference type="ARBA" id="ARBA00022679"/>
    </source>
</evidence>
<reference evidence="18 19" key="1">
    <citation type="journal article" date="2014" name="Nat. Genet.">
        <title>Genome and transcriptome of the porcine whipworm Trichuris suis.</title>
        <authorList>
            <person name="Jex A.R."/>
            <person name="Nejsum P."/>
            <person name="Schwarz E.M."/>
            <person name="Hu L."/>
            <person name="Young N.D."/>
            <person name="Hall R.S."/>
            <person name="Korhonen P.K."/>
            <person name="Liao S."/>
            <person name="Thamsborg S."/>
            <person name="Xia J."/>
            <person name="Xu P."/>
            <person name="Wang S."/>
            <person name="Scheerlinck J.P."/>
            <person name="Hofmann A."/>
            <person name="Sternberg P.W."/>
            <person name="Wang J."/>
            <person name="Gasser R.B."/>
        </authorList>
    </citation>
    <scope>NUCLEOTIDE SEQUENCE [LARGE SCALE GENOMIC DNA]</scope>
    <source>
        <strain evidence="18">DCEP-RM93M</strain>
    </source>
</reference>
<dbReference type="SMART" id="SM01210">
    <property type="entry name" value="GARS_C"/>
    <property type="match status" value="1"/>
</dbReference>
<dbReference type="GO" id="GO:0046872">
    <property type="term" value="F:metal ion binding"/>
    <property type="evidence" value="ECO:0007669"/>
    <property type="project" value="UniProtKB-KW"/>
</dbReference>
<dbReference type="PANTHER" id="PTHR10520">
    <property type="entry name" value="TRIFUNCTIONAL PURINE BIOSYNTHETIC PROTEIN ADENOSINE-3-RELATED"/>
    <property type="match status" value="1"/>
</dbReference>
<dbReference type="Gene3D" id="3.30.470.20">
    <property type="entry name" value="ATP-grasp fold, B domain"/>
    <property type="match status" value="1"/>
</dbReference>
<dbReference type="HAMAP" id="MF_01930">
    <property type="entry name" value="PurN"/>
    <property type="match status" value="1"/>
</dbReference>
<dbReference type="InterPro" id="IPR013815">
    <property type="entry name" value="ATP_grasp_subdomain_1"/>
</dbReference>
<dbReference type="Pfam" id="PF02843">
    <property type="entry name" value="GARS_C"/>
    <property type="match status" value="1"/>
</dbReference>
<dbReference type="InterPro" id="IPR004733">
    <property type="entry name" value="PurM_cligase"/>
</dbReference>
<dbReference type="Pfam" id="PF00551">
    <property type="entry name" value="Formyl_trans_N"/>
    <property type="match status" value="1"/>
</dbReference>
<dbReference type="InterPro" id="IPR016188">
    <property type="entry name" value="PurM-like_N"/>
</dbReference>
<dbReference type="Proteomes" id="UP000030764">
    <property type="component" value="Unassembled WGS sequence"/>
</dbReference>
<dbReference type="Pfam" id="PF02769">
    <property type="entry name" value="AIRS_C"/>
    <property type="match status" value="1"/>
</dbReference>
<dbReference type="Gene3D" id="3.90.650.10">
    <property type="entry name" value="PurM-like C-terminal domain"/>
    <property type="match status" value="1"/>
</dbReference>
<dbReference type="SUPFAM" id="SSF56059">
    <property type="entry name" value="Glutathione synthetase ATP-binding domain-like"/>
    <property type="match status" value="1"/>
</dbReference>
<dbReference type="InterPro" id="IPR010918">
    <property type="entry name" value="PurM-like_C_dom"/>
</dbReference>
<organism evidence="18 19">
    <name type="scientific">Trichuris suis</name>
    <name type="common">pig whipworm</name>
    <dbReference type="NCBI Taxonomy" id="68888"/>
    <lineage>
        <taxon>Eukaryota</taxon>
        <taxon>Metazoa</taxon>
        <taxon>Ecdysozoa</taxon>
        <taxon>Nematoda</taxon>
        <taxon>Enoplea</taxon>
        <taxon>Dorylaimia</taxon>
        <taxon>Trichinellida</taxon>
        <taxon>Trichuridae</taxon>
        <taxon>Trichuris</taxon>
    </lineage>
</organism>
<dbReference type="InterPro" id="IPR016185">
    <property type="entry name" value="PreATP-grasp_dom_sf"/>
</dbReference>
<evidence type="ECO:0000256" key="12">
    <source>
        <dbReference type="ARBA" id="ARBA00022840"/>
    </source>
</evidence>
<evidence type="ECO:0000313" key="19">
    <source>
        <dbReference type="Proteomes" id="UP000030764"/>
    </source>
</evidence>
<dbReference type="InterPro" id="IPR011054">
    <property type="entry name" value="Rudment_hybrid_motif"/>
</dbReference>
<sequence length="1033" mass="112165">MTTLPSPVLQQQISESQIPPATVLVIGGGGREHSITHKLVLSGHVGTIFASPGNAGIALLPKTKCILLDLNNNEAVCSFCKESYVDLVVIGPEEYLASGLVDYLTSHGIKCFGPTSACAMLESNKGLAKKLMVELNIPTAQFKICRTEEEAKEHIANCGYKSWVIKAVGLTGGKGVHVTKSAEEACETVTAFLKEKIYKEAGSEIVLEELLVGEEISALCFTDGESVEMMPLVQDYKRLELGDRGPNTGGMGATCPYQKLSKEEMKFIKKNIMLKVVQYTKQQGNTYKGVLYAGLMKTDSSIFVLEFNCRFGDPEAEVLMPLLQSDLYEIMQSCVNESLSECPISWRQELYTLGVVMASKGYPQQYRTGFPIKGLNEADDGAPEAVVYHCGTAVNDNGQIVTNGGRVLCVVGSGVHPSAAKLMAYSTVACIDFEGRFFRRDIGRTTLSRSLQGTHSNLASVDVYLEAGVDLKMASQLQGILEPLCRQSSRPGTEDVKIGGFGAFFDLESAGYQYPLLVSGSDGVGTKLMIAAQCGKYETIGIDLVAMSVNDILTHNAEPLFFLDYIAVNAVEFADIEQIVKGMVDGCKEANCALIGGETAELPALYAPGEMDLAGFAVGALEKGRDLRLPLTEKIKEGDVVLGLASSGIHSNGFSMIRKIIEQMNTNLNAPASWNHDLDFGSALLIPTKIYVKSLLPTVRSGKVKAAAHITGGGLIDNIPRVLPSQFGEFQWIAAGGDIAPSEMVHIFNCGIGMTLIVESGEVDSVKNSLEARGERCYEIGKVYHINPEENEQQVRIRHLNEAFSKVPCITTSIKYLKSRKRRVAVLISGEGSNMVALISYAKQHCSSYDVVLVVSNRKDAPGLAKAKDMGIRTQFIAPSRKEGDSFENSLQQALIAYEVELVCLAGFMQILSDYYKLTVSSGIAGNFLREWVGRIVNIHPALLPLFKGLNPHRQALDAGVRVSGATVHFVEEEVDSGGIISQRSVPVHTTDSESTLSERIKQIEHEIYPKAVDKVARGFVRRISSNKVCWTH</sequence>
<keyword evidence="14 16" id="KW-0511">Multifunctional enzyme</keyword>
<feature type="domain" description="ATP-grasp" evidence="17">
    <location>
        <begin position="129"/>
        <end position="336"/>
    </location>
</feature>
<comment type="catalytic activity">
    <reaction evidence="16">
        <text>5-phospho-beta-D-ribosylamine + glycine + ATP = N(1)-(5-phospho-beta-D-ribosyl)glycinamide + ADP + phosphate + H(+)</text>
        <dbReference type="Rhea" id="RHEA:17453"/>
        <dbReference type="ChEBI" id="CHEBI:15378"/>
        <dbReference type="ChEBI" id="CHEBI:30616"/>
        <dbReference type="ChEBI" id="CHEBI:43474"/>
        <dbReference type="ChEBI" id="CHEBI:57305"/>
        <dbReference type="ChEBI" id="CHEBI:58681"/>
        <dbReference type="ChEBI" id="CHEBI:143788"/>
        <dbReference type="ChEBI" id="CHEBI:456216"/>
        <dbReference type="EC" id="6.3.4.13"/>
    </reaction>
</comment>
<dbReference type="GO" id="GO:0046084">
    <property type="term" value="P:adenine biosynthetic process"/>
    <property type="evidence" value="ECO:0007669"/>
    <property type="project" value="TreeGrafter"/>
</dbReference>
<dbReference type="CDD" id="cd08645">
    <property type="entry name" value="FMT_core_GART"/>
    <property type="match status" value="1"/>
</dbReference>
<keyword evidence="11 16" id="KW-0658">Purine biosynthesis</keyword>
<dbReference type="NCBIfam" id="TIGR00877">
    <property type="entry name" value="purD"/>
    <property type="match status" value="1"/>
</dbReference>
<dbReference type="SUPFAM" id="SSF53328">
    <property type="entry name" value="Formyltransferase"/>
    <property type="match status" value="1"/>
</dbReference>
<dbReference type="InterPro" id="IPR037123">
    <property type="entry name" value="PRibGlycinamide_synth_C_sf"/>
</dbReference>
<keyword evidence="8" id="KW-0808">Transferase</keyword>
<dbReference type="AlphaFoldDB" id="A0A085M4S6"/>
<proteinExistence type="inferred from homology"/>
<dbReference type="SUPFAM" id="SSF51246">
    <property type="entry name" value="Rudiment single hybrid motif"/>
    <property type="match status" value="1"/>
</dbReference>
<dbReference type="InterPro" id="IPR036477">
    <property type="entry name" value="Formyl_transf_N_sf"/>
</dbReference>
<keyword evidence="7 16" id="KW-0436">Ligase</keyword>
<dbReference type="InterPro" id="IPR011761">
    <property type="entry name" value="ATP-grasp"/>
</dbReference>
<evidence type="ECO:0000256" key="6">
    <source>
        <dbReference type="ARBA" id="ARBA00008696"/>
    </source>
</evidence>
<keyword evidence="19" id="KW-1185">Reference proteome</keyword>
<dbReference type="InterPro" id="IPR020560">
    <property type="entry name" value="PRibGlycinamide_synth_C-dom"/>
</dbReference>
<dbReference type="SUPFAM" id="SSF56042">
    <property type="entry name" value="PurM C-terminal domain-like"/>
    <property type="match status" value="1"/>
</dbReference>
<accession>A0A085M4S6</accession>
<dbReference type="Gene3D" id="3.30.1330.10">
    <property type="entry name" value="PurM-like, N-terminal domain"/>
    <property type="match status" value="1"/>
</dbReference>
<keyword evidence="12 15" id="KW-0067">ATP-binding</keyword>
<comment type="pathway">
    <text evidence="1 16">Purine metabolism; IMP biosynthesis via de novo pathway; 5-amino-1-(5-phospho-D-ribosyl)imidazole from N(2)-formyl-N(1)-(5-phospho-D-ribosyl)glycinamide: step 2/2.</text>
</comment>
<evidence type="ECO:0000256" key="13">
    <source>
        <dbReference type="ARBA" id="ARBA00023211"/>
    </source>
</evidence>
<comment type="catalytic activity">
    <reaction evidence="16">
        <text>2-formamido-N(1)-(5-O-phospho-beta-D-ribosyl)acetamidine + ATP = 5-amino-1-(5-phospho-beta-D-ribosyl)imidazole + ADP + phosphate + H(+)</text>
        <dbReference type="Rhea" id="RHEA:23032"/>
        <dbReference type="ChEBI" id="CHEBI:15378"/>
        <dbReference type="ChEBI" id="CHEBI:30616"/>
        <dbReference type="ChEBI" id="CHEBI:43474"/>
        <dbReference type="ChEBI" id="CHEBI:137981"/>
        <dbReference type="ChEBI" id="CHEBI:147287"/>
        <dbReference type="ChEBI" id="CHEBI:456216"/>
        <dbReference type="EC" id="6.3.3.1"/>
    </reaction>
</comment>
<name>A0A085M4S6_9BILA</name>
<evidence type="ECO:0000313" key="18">
    <source>
        <dbReference type="EMBL" id="KFD52222.1"/>
    </source>
</evidence>
<dbReference type="Gene3D" id="3.40.50.20">
    <property type="match status" value="1"/>
</dbReference>
<evidence type="ECO:0000256" key="11">
    <source>
        <dbReference type="ARBA" id="ARBA00022755"/>
    </source>
</evidence>
<comment type="pathway">
    <text evidence="3 16">Purine metabolism; IMP biosynthesis via de novo pathway; N(1)-(5-phospho-D-ribosyl)glycinamide from 5-phospho-alpha-D-ribose 1-diphosphate: step 2/2.</text>
</comment>
<evidence type="ECO:0000256" key="7">
    <source>
        <dbReference type="ARBA" id="ARBA00022598"/>
    </source>
</evidence>
<dbReference type="GO" id="GO:0005829">
    <property type="term" value="C:cytosol"/>
    <property type="evidence" value="ECO:0007669"/>
    <property type="project" value="TreeGrafter"/>
</dbReference>
<dbReference type="Pfam" id="PF02844">
    <property type="entry name" value="GARS_N"/>
    <property type="match status" value="1"/>
</dbReference>
<dbReference type="InterPro" id="IPR020559">
    <property type="entry name" value="PRibGlycinamide_synth_CS"/>
</dbReference>
<evidence type="ECO:0000256" key="9">
    <source>
        <dbReference type="ARBA" id="ARBA00022723"/>
    </source>
</evidence>
<dbReference type="HAMAP" id="MF_00138">
    <property type="entry name" value="GARS"/>
    <property type="match status" value="1"/>
</dbReference>
<dbReference type="InterPro" id="IPR036676">
    <property type="entry name" value="PurM-like_C_sf"/>
</dbReference>
<dbReference type="PROSITE" id="PS00373">
    <property type="entry name" value="GART"/>
    <property type="match status" value="1"/>
</dbReference>
<dbReference type="InterPro" id="IPR020561">
    <property type="entry name" value="PRibGlycinamid_synth_ATP-grasp"/>
</dbReference>
<dbReference type="SUPFAM" id="SSF52440">
    <property type="entry name" value="PreATP-grasp domain"/>
    <property type="match status" value="1"/>
</dbReference>
<dbReference type="EC" id="2.1.2.2" evidence="16"/>
<dbReference type="SUPFAM" id="SSF55326">
    <property type="entry name" value="PurM N-terminal domain-like"/>
    <property type="match status" value="1"/>
</dbReference>
<evidence type="ECO:0000256" key="3">
    <source>
        <dbReference type="ARBA" id="ARBA00005174"/>
    </source>
</evidence>
<comment type="catalytic activity">
    <reaction evidence="16">
        <text>N(1)-(5-phospho-beta-D-ribosyl)glycinamide + (6R)-10-formyltetrahydrofolate = N(2)-formyl-N(1)-(5-phospho-beta-D-ribosyl)glycinamide + (6S)-5,6,7,8-tetrahydrofolate + H(+)</text>
        <dbReference type="Rhea" id="RHEA:15053"/>
        <dbReference type="ChEBI" id="CHEBI:15378"/>
        <dbReference type="ChEBI" id="CHEBI:57453"/>
        <dbReference type="ChEBI" id="CHEBI:143788"/>
        <dbReference type="ChEBI" id="CHEBI:147286"/>
        <dbReference type="ChEBI" id="CHEBI:195366"/>
        <dbReference type="EC" id="2.1.2.2"/>
    </reaction>
</comment>
<dbReference type="EMBL" id="KL363230">
    <property type="protein sequence ID" value="KFD52222.1"/>
    <property type="molecule type" value="Genomic_DNA"/>
</dbReference>
<dbReference type="FunFam" id="3.30.470.20:FF:000018">
    <property type="entry name" value="Trifunctional purine biosynthetic protein adenosine-3"/>
    <property type="match status" value="1"/>
</dbReference>
<dbReference type="Gene3D" id="3.40.50.170">
    <property type="entry name" value="Formyl transferase, N-terminal domain"/>
    <property type="match status" value="1"/>
</dbReference>
<evidence type="ECO:0000256" key="2">
    <source>
        <dbReference type="ARBA" id="ARBA00005054"/>
    </source>
</evidence>
<evidence type="ECO:0000256" key="15">
    <source>
        <dbReference type="PROSITE-ProRule" id="PRU00409"/>
    </source>
</evidence>
<gene>
    <name evidence="18" type="ORF">M513_06935</name>
</gene>
<dbReference type="UniPathway" id="UPA00074">
    <property type="reaction ID" value="UER00125"/>
</dbReference>
<dbReference type="GO" id="GO:0004644">
    <property type="term" value="F:phosphoribosylglycinamide formyltransferase activity"/>
    <property type="evidence" value="ECO:0007669"/>
    <property type="project" value="UniProtKB-EC"/>
</dbReference>
<comment type="pathway">
    <text evidence="2 16">Purine metabolism; IMP biosynthesis via de novo pathway; N(2)-formyl-N(1)-(5-phospho-D-ribosyl)glycinamide from N(1)-(5-phospho-D-ribosyl)glycinamide (10-formyl THF route): step 1/1.</text>
</comment>
<evidence type="ECO:0000256" key="5">
    <source>
        <dbReference type="ARBA" id="ARBA00008630"/>
    </source>
</evidence>
<evidence type="ECO:0000256" key="14">
    <source>
        <dbReference type="ARBA" id="ARBA00023268"/>
    </source>
</evidence>
<evidence type="ECO:0000256" key="4">
    <source>
        <dbReference type="ARBA" id="ARBA00007423"/>
    </source>
</evidence>
<dbReference type="GO" id="GO:0005524">
    <property type="term" value="F:ATP binding"/>
    <property type="evidence" value="ECO:0007669"/>
    <property type="project" value="UniProtKB-UniRule"/>
</dbReference>
<keyword evidence="9 16" id="KW-0479">Metal-binding</keyword>
<dbReference type="PROSITE" id="PS00184">
    <property type="entry name" value="GARS"/>
    <property type="match status" value="1"/>
</dbReference>